<reference evidence="1" key="1">
    <citation type="submission" date="2019-08" db="EMBL/GenBank/DDBJ databases">
        <title>The genome of the North American firefly Photinus pyralis.</title>
        <authorList>
            <consortium name="Photinus pyralis genome working group"/>
            <person name="Fallon T.R."/>
            <person name="Sander Lower S.E."/>
            <person name="Weng J.-K."/>
        </authorList>
    </citation>
    <scope>NUCLEOTIDE SEQUENCE</scope>
    <source>
        <strain evidence="1">TRF0915ILg1</strain>
        <tissue evidence="1">Whole body</tissue>
    </source>
</reference>
<protein>
    <submittedName>
        <fullName evidence="1">Uncharacterized protein</fullName>
    </submittedName>
</protein>
<dbReference type="EMBL" id="VTPC01091197">
    <property type="protein sequence ID" value="KAF2879269.1"/>
    <property type="molecule type" value="Genomic_DNA"/>
</dbReference>
<keyword evidence="2" id="KW-1185">Reference proteome</keyword>
<proteinExistence type="predicted"/>
<comment type="caution">
    <text evidence="1">The sequence shown here is derived from an EMBL/GenBank/DDBJ whole genome shotgun (WGS) entry which is preliminary data.</text>
</comment>
<organism evidence="1 2">
    <name type="scientific">Ignelater luminosus</name>
    <name type="common">Cucubano</name>
    <name type="synonym">Pyrophorus luminosus</name>
    <dbReference type="NCBI Taxonomy" id="2038154"/>
    <lineage>
        <taxon>Eukaryota</taxon>
        <taxon>Metazoa</taxon>
        <taxon>Ecdysozoa</taxon>
        <taxon>Arthropoda</taxon>
        <taxon>Hexapoda</taxon>
        <taxon>Insecta</taxon>
        <taxon>Pterygota</taxon>
        <taxon>Neoptera</taxon>
        <taxon>Endopterygota</taxon>
        <taxon>Coleoptera</taxon>
        <taxon>Polyphaga</taxon>
        <taxon>Elateriformia</taxon>
        <taxon>Elateroidea</taxon>
        <taxon>Elateridae</taxon>
        <taxon>Agrypninae</taxon>
        <taxon>Pyrophorini</taxon>
        <taxon>Ignelater</taxon>
    </lineage>
</organism>
<sequence length="102" mass="12230">MSAKDSKRRVQDTSFEQAKQEEAVFQRRAEIGSDHVLVQTKIKYTEIPTQEKARTPENNLYNRPNIKVHKPYQHEIKQKYQVALREELSRINWQEMEDVEML</sequence>
<evidence type="ECO:0000313" key="2">
    <source>
        <dbReference type="Proteomes" id="UP000801492"/>
    </source>
</evidence>
<gene>
    <name evidence="1" type="ORF">ILUMI_26899</name>
</gene>
<dbReference type="AlphaFoldDB" id="A0A8K0FYQ0"/>
<dbReference type="Proteomes" id="UP000801492">
    <property type="component" value="Unassembled WGS sequence"/>
</dbReference>
<accession>A0A8K0FYQ0</accession>
<evidence type="ECO:0000313" key="1">
    <source>
        <dbReference type="EMBL" id="KAF2879269.1"/>
    </source>
</evidence>
<name>A0A8K0FYQ0_IGNLU</name>